<dbReference type="GO" id="GO:0051607">
    <property type="term" value="P:defense response to virus"/>
    <property type="evidence" value="ECO:0007669"/>
    <property type="project" value="UniProtKB-KW"/>
</dbReference>
<dbReference type="EMBL" id="SHMR01000001">
    <property type="protein sequence ID" value="RZH69012.1"/>
    <property type="molecule type" value="Genomic_DNA"/>
</dbReference>
<evidence type="ECO:0000256" key="10">
    <source>
        <dbReference type="SAM" id="MobiDB-lite"/>
    </source>
</evidence>
<comment type="similarity">
    <text evidence="9">Belongs to the CRISPR-associated exonuclease Cas4 family.</text>
</comment>
<accession>A0A482Y0J3</accession>
<name>A0A482Y0J3_9EURY</name>
<evidence type="ECO:0000256" key="6">
    <source>
        <dbReference type="ARBA" id="ARBA00023014"/>
    </source>
</evidence>
<dbReference type="GO" id="GO:0004527">
    <property type="term" value="F:exonuclease activity"/>
    <property type="evidence" value="ECO:0007669"/>
    <property type="project" value="UniProtKB-KW"/>
</dbReference>
<evidence type="ECO:0000256" key="3">
    <source>
        <dbReference type="ARBA" id="ARBA00022801"/>
    </source>
</evidence>
<organism evidence="12 13">
    <name type="scientific">Natrinema altunense</name>
    <dbReference type="NCBI Taxonomy" id="222984"/>
    <lineage>
        <taxon>Archaea</taxon>
        <taxon>Methanobacteriati</taxon>
        <taxon>Methanobacteriota</taxon>
        <taxon>Stenosarchaea group</taxon>
        <taxon>Halobacteria</taxon>
        <taxon>Halobacteriales</taxon>
        <taxon>Natrialbaceae</taxon>
        <taxon>Natrinema</taxon>
    </lineage>
</organism>
<protein>
    <recommendedName>
        <fullName evidence="9">CRISPR-associated exonuclease Cas4</fullName>
        <ecNumber evidence="9">3.1.12.1</ecNumber>
    </recommendedName>
</protein>
<dbReference type="GO" id="GO:0051536">
    <property type="term" value="F:iron-sulfur cluster binding"/>
    <property type="evidence" value="ECO:0007669"/>
    <property type="project" value="UniProtKB-KW"/>
</dbReference>
<dbReference type="InterPro" id="IPR013343">
    <property type="entry name" value="CRISPR-assoc_prot_Cas4"/>
</dbReference>
<evidence type="ECO:0000313" key="13">
    <source>
        <dbReference type="Proteomes" id="UP000292704"/>
    </source>
</evidence>
<keyword evidence="5 9" id="KW-0408">Iron</keyword>
<keyword evidence="1 9" id="KW-0540">Nuclease</keyword>
<keyword evidence="3 9" id="KW-0378">Hydrolase</keyword>
<evidence type="ECO:0000256" key="5">
    <source>
        <dbReference type="ARBA" id="ARBA00023004"/>
    </source>
</evidence>
<dbReference type="PANTHER" id="PTHR37168:SF1">
    <property type="entry name" value="CRISPR-ASSOCIATED EXONUCLEASE CAS4"/>
    <property type="match status" value="1"/>
</dbReference>
<gene>
    <name evidence="12" type="primary">cas4</name>
    <name evidence="12" type="ORF">ELS17_06050</name>
</gene>
<keyword evidence="4 9" id="KW-0269">Exonuclease</keyword>
<reference evidence="12 13" key="1">
    <citation type="submission" date="2019-02" db="EMBL/GenBank/DDBJ databases">
        <title>Genome analysis provides insights into bioremediation potentialities and Haloocin production by Natrinema altunense strain 4.1R isolated from Chott Douz in Tunisian desert.</title>
        <authorList>
            <person name="Najjari A."/>
            <person name="Youssef N."/>
            <person name="Ben Dhia O."/>
            <person name="Ferjani R."/>
            <person name="El Hidri D."/>
            <person name="Ouzari H.I."/>
            <person name="Cherif A."/>
        </authorList>
    </citation>
    <scope>NUCLEOTIDE SEQUENCE [LARGE SCALE GENOMIC DNA]</scope>
    <source>
        <strain evidence="12 13">4.1R</strain>
    </source>
</reference>
<evidence type="ECO:0000256" key="9">
    <source>
        <dbReference type="RuleBase" id="RU365022"/>
    </source>
</evidence>
<feature type="domain" description="DUF83" evidence="11">
    <location>
        <begin position="32"/>
        <end position="188"/>
    </location>
</feature>
<dbReference type="NCBIfam" id="TIGR00372">
    <property type="entry name" value="cas4"/>
    <property type="match status" value="1"/>
</dbReference>
<evidence type="ECO:0000313" key="12">
    <source>
        <dbReference type="EMBL" id="RZH69012.1"/>
    </source>
</evidence>
<sequence length="189" mass="22106">MSTELSYSDSERIDDLIEREREPHREPPVRITGLMVQYYHVCSRELWFMSRGIDIDRGAANIRRGSFVDKHSYRDNRRSFSIDGRISLDLLDDGDVMEVKVSSALEEPPRMQLLYYLWYLDRIHGVEKSGVLAFPEERSRESIELTEDAALEVETTLRGILDVVEAERPPKLEKKPYCDSCLYQDICWL</sequence>
<evidence type="ECO:0000256" key="8">
    <source>
        <dbReference type="ARBA" id="ARBA00023211"/>
    </source>
</evidence>
<comment type="caution">
    <text evidence="12">The sequence shown here is derived from an EMBL/GenBank/DDBJ whole genome shotgun (WGS) entry which is preliminary data.</text>
</comment>
<dbReference type="PANTHER" id="PTHR37168">
    <property type="entry name" value="CRISPR-ASSOCIATED EXONUCLEASE CAS4"/>
    <property type="match status" value="1"/>
</dbReference>
<keyword evidence="6 9" id="KW-0411">Iron-sulfur</keyword>
<dbReference type="Proteomes" id="UP000292704">
    <property type="component" value="Unassembled WGS sequence"/>
</dbReference>
<proteinExistence type="inferred from homology"/>
<dbReference type="InterPro" id="IPR011604">
    <property type="entry name" value="PDDEXK-like_dom_sf"/>
</dbReference>
<feature type="compositionally biased region" description="Basic and acidic residues" evidence="10">
    <location>
        <begin position="9"/>
        <end position="21"/>
    </location>
</feature>
<dbReference type="AlphaFoldDB" id="A0A482Y0J3"/>
<keyword evidence="7 9" id="KW-0051">Antiviral defense</keyword>
<dbReference type="GO" id="GO:0046872">
    <property type="term" value="F:metal ion binding"/>
    <property type="evidence" value="ECO:0007669"/>
    <property type="project" value="UniProtKB-KW"/>
</dbReference>
<evidence type="ECO:0000256" key="1">
    <source>
        <dbReference type="ARBA" id="ARBA00022722"/>
    </source>
</evidence>
<evidence type="ECO:0000256" key="7">
    <source>
        <dbReference type="ARBA" id="ARBA00023118"/>
    </source>
</evidence>
<dbReference type="OrthoDB" id="42881at2157"/>
<evidence type="ECO:0000256" key="2">
    <source>
        <dbReference type="ARBA" id="ARBA00022723"/>
    </source>
</evidence>
<comment type="cofactor">
    <cofactor evidence="9">
        <name>iron-sulfur cluster</name>
        <dbReference type="ChEBI" id="CHEBI:30408"/>
    </cofactor>
</comment>
<dbReference type="Gene3D" id="3.90.320.10">
    <property type="match status" value="1"/>
</dbReference>
<dbReference type="EC" id="3.1.12.1" evidence="9"/>
<dbReference type="InterPro" id="IPR022765">
    <property type="entry name" value="Dna2/Cas4_DUF83"/>
</dbReference>
<dbReference type="Pfam" id="PF01930">
    <property type="entry name" value="Cas_Cas4"/>
    <property type="match status" value="1"/>
</dbReference>
<evidence type="ECO:0000259" key="11">
    <source>
        <dbReference type="Pfam" id="PF01930"/>
    </source>
</evidence>
<comment type="function">
    <text evidence="9">CRISPR (clustered regularly interspaced short palindromic repeat) is an adaptive immune system that provides protection against mobile genetic elements (viruses, transposable elements and conjugative plasmids). CRISPR clusters contain sequences complementary to antecedent mobile elements and target invading nucleic acids. CRISPR clusters are transcribed and processed into CRISPR RNA (crRNA).</text>
</comment>
<keyword evidence="2 9" id="KW-0479">Metal-binding</keyword>
<comment type="cofactor">
    <cofactor evidence="9">
        <name>Mg(2+)</name>
        <dbReference type="ChEBI" id="CHEBI:18420"/>
    </cofactor>
    <cofactor evidence="9">
        <name>Mn(2+)</name>
        <dbReference type="ChEBI" id="CHEBI:29035"/>
    </cofactor>
    <text evidence="9">Mg(2+) or Mn(2+) required for ssDNA cleavage activity.</text>
</comment>
<dbReference type="RefSeq" id="WP_130169937.1">
    <property type="nucleotide sequence ID" value="NZ_SHMR01000001.1"/>
</dbReference>
<feature type="region of interest" description="Disordered" evidence="10">
    <location>
        <begin position="1"/>
        <end position="21"/>
    </location>
</feature>
<keyword evidence="8 9" id="KW-0464">Manganese</keyword>
<evidence type="ECO:0000256" key="4">
    <source>
        <dbReference type="ARBA" id="ARBA00022839"/>
    </source>
</evidence>